<gene>
    <name evidence="1" type="ORF">GR702_14470</name>
</gene>
<evidence type="ECO:0000313" key="1">
    <source>
        <dbReference type="EMBL" id="MYL98969.1"/>
    </source>
</evidence>
<reference evidence="1 2" key="1">
    <citation type="submission" date="2019-12" db="EMBL/GenBank/DDBJ databases">
        <authorList>
            <person name="Feng G."/>
            <person name="Zhu H."/>
        </authorList>
    </citation>
    <scope>NUCLEOTIDE SEQUENCE [LARGE SCALE GENOMIC DNA]</scope>
    <source>
        <strain evidence="1 2">FGD1</strain>
    </source>
</reference>
<protein>
    <submittedName>
        <fullName evidence="1">Uncharacterized protein</fullName>
    </submittedName>
</protein>
<dbReference type="Proteomes" id="UP000465810">
    <property type="component" value="Unassembled WGS sequence"/>
</dbReference>
<evidence type="ECO:0000313" key="2">
    <source>
        <dbReference type="Proteomes" id="UP000465810"/>
    </source>
</evidence>
<organism evidence="1 2">
    <name type="scientific">Novosphingobium silvae</name>
    <dbReference type="NCBI Taxonomy" id="2692619"/>
    <lineage>
        <taxon>Bacteria</taxon>
        <taxon>Pseudomonadati</taxon>
        <taxon>Pseudomonadota</taxon>
        <taxon>Alphaproteobacteria</taxon>
        <taxon>Sphingomonadales</taxon>
        <taxon>Sphingomonadaceae</taxon>
        <taxon>Novosphingobium</taxon>
    </lineage>
</organism>
<dbReference type="AlphaFoldDB" id="A0A7X4GJV4"/>
<proteinExistence type="predicted"/>
<sequence length="123" mass="12930">MTIRFAAAWGGTTPAIARALCPGAPLSAGNDNPPATRRQTRRMALARTAPAGEAALQPADLDAALAAALMHFARHGLSAATLARDEALAAHAAGDESAEIRWLEICRRLDRRMAAAAERRLGH</sequence>
<name>A0A7X4GJV4_9SPHN</name>
<dbReference type="EMBL" id="WVTD01000011">
    <property type="protein sequence ID" value="MYL98969.1"/>
    <property type="molecule type" value="Genomic_DNA"/>
</dbReference>
<comment type="caution">
    <text evidence="1">The sequence shown here is derived from an EMBL/GenBank/DDBJ whole genome shotgun (WGS) entry which is preliminary data.</text>
</comment>
<dbReference type="RefSeq" id="WP_160986605.1">
    <property type="nucleotide sequence ID" value="NZ_WVTD01000011.1"/>
</dbReference>
<keyword evidence="2" id="KW-1185">Reference proteome</keyword>
<accession>A0A7X4GJV4</accession>